<gene>
    <name evidence="1" type="ORF">AMATHDRAFT_131</name>
</gene>
<dbReference type="EMBL" id="KZ301969">
    <property type="protein sequence ID" value="PFH54572.1"/>
    <property type="molecule type" value="Genomic_DNA"/>
</dbReference>
<evidence type="ECO:0008006" key="3">
    <source>
        <dbReference type="Google" id="ProtNLM"/>
    </source>
</evidence>
<dbReference type="STRING" id="703135.A0A2A9P1N1"/>
<dbReference type="Proteomes" id="UP000242287">
    <property type="component" value="Unassembled WGS sequence"/>
</dbReference>
<proteinExistence type="predicted"/>
<sequence>MSAAFLHRFSVQRSLCQSCHRCLQRRTLFAAQQGIVSKGSNTDSYSTDAFTSLPLQNENLEPRTTQSQSRINLLEQTKIQEFLNSVAASKEVTIEDIERHKPSKHAPSGTTQYESDYNDILDTLLRSFTVKQLKNAHKLYNLTLPKSRTKRDYTSSIIERQWRWPSLSESQKKRKDRTEIVSPTFPLTTREAFLLLGKDGANLHLLSSKYNVRVSFKFSPLSITVEGIRESVEKMARYLNTFKQGIVEVMLELPTEKEILPKLLQRVSRLSGALAEPKDNNRVHISYRKNEARASFVAKALSIQGIHDLERPPLIAYTNSESHSTSQVTPGSPRSFSMYPFAPIHPLPWNLPSGRTLRIRDIGGLLDPHMESPDMLEHKMIYDMNGNTENIREFVMRNLVGSVDAPSRICTLQASLGHLLFCQSEKFTPYTLERFSLTDALRKAGDRNHKRVFIPCLPSHLSDKIPSQQRLIHRIIYRSVAANGSHHAPTSMALRLEISQAVSDIFSHQVLSPDENESNMVEPRETVCRVGTQKLVDLIMPDRMMDIRFSIFDDTEVSKEQWPRELCSYEESISELSSSNLDILRADLPLILSHNGVTYALQSSTLIRQSIDTVPGPGDSSLGGPRITSESVLDLNSNQRYMECQVACDDPGSDASWEQFLYECDWMTKRSQAFSPFTSSNRTE</sequence>
<reference evidence="1 2" key="1">
    <citation type="submission" date="2014-02" db="EMBL/GenBank/DDBJ databases">
        <title>Transposable element dynamics among asymbiotic and ectomycorrhizal Amanita fungi.</title>
        <authorList>
            <consortium name="DOE Joint Genome Institute"/>
            <person name="Hess J."/>
            <person name="Skrede I."/>
            <person name="Wolfe B."/>
            <person name="LaButti K."/>
            <person name="Ohm R.A."/>
            <person name="Grigoriev I.V."/>
            <person name="Pringle A."/>
        </authorList>
    </citation>
    <scope>NUCLEOTIDE SEQUENCE [LARGE SCALE GENOMIC DNA]</scope>
    <source>
        <strain evidence="1 2">SKay4041</strain>
    </source>
</reference>
<protein>
    <recommendedName>
        <fullName evidence="3">K Homology domain-containing protein</fullName>
    </recommendedName>
</protein>
<dbReference type="AlphaFoldDB" id="A0A2A9P1N1"/>
<evidence type="ECO:0000313" key="1">
    <source>
        <dbReference type="EMBL" id="PFH54572.1"/>
    </source>
</evidence>
<organism evidence="1 2">
    <name type="scientific">Amanita thiersii Skay4041</name>
    <dbReference type="NCBI Taxonomy" id="703135"/>
    <lineage>
        <taxon>Eukaryota</taxon>
        <taxon>Fungi</taxon>
        <taxon>Dikarya</taxon>
        <taxon>Basidiomycota</taxon>
        <taxon>Agaricomycotina</taxon>
        <taxon>Agaricomycetes</taxon>
        <taxon>Agaricomycetidae</taxon>
        <taxon>Agaricales</taxon>
        <taxon>Pluteineae</taxon>
        <taxon>Amanitaceae</taxon>
        <taxon>Amanita</taxon>
    </lineage>
</organism>
<accession>A0A2A9P1N1</accession>
<name>A0A2A9P1N1_9AGAR</name>
<dbReference type="OrthoDB" id="3362817at2759"/>
<keyword evidence="2" id="KW-1185">Reference proteome</keyword>
<evidence type="ECO:0000313" key="2">
    <source>
        <dbReference type="Proteomes" id="UP000242287"/>
    </source>
</evidence>